<evidence type="ECO:0000256" key="2">
    <source>
        <dbReference type="ARBA" id="ARBA00012251"/>
    </source>
</evidence>
<dbReference type="GO" id="GO:0016874">
    <property type="term" value="F:ligase activity"/>
    <property type="evidence" value="ECO:0007669"/>
    <property type="project" value="UniProtKB-KW"/>
</dbReference>
<dbReference type="InterPro" id="IPR001878">
    <property type="entry name" value="Znf_CCHC"/>
</dbReference>
<feature type="coiled-coil region" evidence="10">
    <location>
        <begin position="416"/>
        <end position="443"/>
    </location>
</feature>
<evidence type="ECO:0000256" key="1">
    <source>
        <dbReference type="ARBA" id="ARBA00001798"/>
    </source>
</evidence>
<keyword evidence="10" id="KW-0175">Coiled coil</keyword>
<evidence type="ECO:0000313" key="16">
    <source>
        <dbReference type="Proteomes" id="UP001363151"/>
    </source>
</evidence>
<dbReference type="InterPro" id="IPR045840">
    <property type="entry name" value="Ariadne"/>
</dbReference>
<dbReference type="SUPFAM" id="SSF57850">
    <property type="entry name" value="RING/U-box"/>
    <property type="match status" value="2"/>
</dbReference>
<evidence type="ECO:0000259" key="12">
    <source>
        <dbReference type="PROSITE" id="PS50089"/>
    </source>
</evidence>
<keyword evidence="15" id="KW-0436">Ligase</keyword>
<dbReference type="PROSITE" id="PS50089">
    <property type="entry name" value="ZF_RING_2"/>
    <property type="match status" value="1"/>
</dbReference>
<dbReference type="PROSITE" id="PS50158">
    <property type="entry name" value="ZF_CCHC"/>
    <property type="match status" value="1"/>
</dbReference>
<dbReference type="InterPro" id="IPR001841">
    <property type="entry name" value="Znf_RING"/>
</dbReference>
<dbReference type="InterPro" id="IPR017907">
    <property type="entry name" value="Znf_RING_CS"/>
</dbReference>
<evidence type="ECO:0000256" key="8">
    <source>
        <dbReference type="ARBA" id="ARBA00022833"/>
    </source>
</evidence>
<dbReference type="InterPro" id="IPR044066">
    <property type="entry name" value="TRIAD_supradom"/>
</dbReference>
<dbReference type="InterPro" id="IPR031127">
    <property type="entry name" value="E3_UB_ligase_RBR"/>
</dbReference>
<evidence type="ECO:0000256" key="11">
    <source>
        <dbReference type="SAM" id="MobiDB-lite"/>
    </source>
</evidence>
<feature type="region of interest" description="Disordered" evidence="11">
    <location>
        <begin position="1"/>
        <end position="47"/>
    </location>
</feature>
<evidence type="ECO:0000256" key="3">
    <source>
        <dbReference type="ARBA" id="ARBA00022679"/>
    </source>
</evidence>
<evidence type="ECO:0000256" key="4">
    <source>
        <dbReference type="ARBA" id="ARBA00022723"/>
    </source>
</evidence>
<proteinExistence type="predicted"/>
<accession>A0ABR1G6F5</accession>
<comment type="catalytic activity">
    <reaction evidence="1">
        <text>[E2 ubiquitin-conjugating enzyme]-S-ubiquitinyl-L-cysteine + [acceptor protein]-L-lysine = [E2 ubiquitin-conjugating enzyme]-L-cysteine + [acceptor protein]-N(6)-ubiquitinyl-L-lysine.</text>
        <dbReference type="EC" id="2.3.2.31"/>
    </reaction>
</comment>
<keyword evidence="3" id="KW-0808">Transferase</keyword>
<dbReference type="Proteomes" id="UP001363151">
    <property type="component" value="Unassembled WGS sequence"/>
</dbReference>
<protein>
    <recommendedName>
        <fullName evidence="2">RBR-type E3 ubiquitin transferase</fullName>
        <ecNumber evidence="2">2.3.2.31</ecNumber>
    </recommendedName>
</protein>
<dbReference type="Gene3D" id="3.30.40.10">
    <property type="entry name" value="Zinc/RING finger domain, C3HC4 (zinc finger)"/>
    <property type="match status" value="1"/>
</dbReference>
<keyword evidence="5" id="KW-0677">Repeat</keyword>
<evidence type="ECO:0000259" key="14">
    <source>
        <dbReference type="PROSITE" id="PS51873"/>
    </source>
</evidence>
<dbReference type="Pfam" id="PF21235">
    <property type="entry name" value="UBA_ARI1"/>
    <property type="match status" value="1"/>
</dbReference>
<evidence type="ECO:0000313" key="15">
    <source>
        <dbReference type="EMBL" id="KAK7248891.1"/>
    </source>
</evidence>
<keyword evidence="4" id="KW-0479">Metal-binding</keyword>
<gene>
    <name evidence="15" type="ORF">SO694_000422115</name>
</gene>
<evidence type="ECO:0000256" key="5">
    <source>
        <dbReference type="ARBA" id="ARBA00022737"/>
    </source>
</evidence>
<dbReference type="Pfam" id="PF22191">
    <property type="entry name" value="IBR_1"/>
    <property type="match status" value="1"/>
</dbReference>
<dbReference type="PROSITE" id="PS51873">
    <property type="entry name" value="TRIAD"/>
    <property type="match status" value="1"/>
</dbReference>
<keyword evidence="8" id="KW-0862">Zinc</keyword>
<evidence type="ECO:0000256" key="7">
    <source>
        <dbReference type="ARBA" id="ARBA00022786"/>
    </source>
</evidence>
<dbReference type="Pfam" id="PF01485">
    <property type="entry name" value="IBR"/>
    <property type="match status" value="1"/>
</dbReference>
<feature type="domain" description="RING-type" evidence="14">
    <location>
        <begin position="130"/>
        <end position="321"/>
    </location>
</feature>
<feature type="domain" description="RING-type" evidence="12">
    <location>
        <begin position="134"/>
        <end position="180"/>
    </location>
</feature>
<feature type="compositionally biased region" description="Acidic residues" evidence="11">
    <location>
        <begin position="1"/>
        <end position="25"/>
    </location>
</feature>
<dbReference type="PANTHER" id="PTHR11685">
    <property type="entry name" value="RBR FAMILY RING FINGER AND IBR DOMAIN-CONTAINING"/>
    <property type="match status" value="1"/>
</dbReference>
<dbReference type="EC" id="2.3.2.31" evidence="2"/>
<dbReference type="InterPro" id="IPR013083">
    <property type="entry name" value="Znf_RING/FYVE/PHD"/>
</dbReference>
<organism evidence="15 16">
    <name type="scientific">Aureococcus anophagefferens</name>
    <name type="common">Harmful bloom alga</name>
    <dbReference type="NCBI Taxonomy" id="44056"/>
    <lineage>
        <taxon>Eukaryota</taxon>
        <taxon>Sar</taxon>
        <taxon>Stramenopiles</taxon>
        <taxon>Ochrophyta</taxon>
        <taxon>Pelagophyceae</taxon>
        <taxon>Pelagomonadales</taxon>
        <taxon>Pelagomonadaceae</taxon>
        <taxon>Aureococcus</taxon>
    </lineage>
</organism>
<keyword evidence="7" id="KW-0833">Ubl conjugation pathway</keyword>
<evidence type="ECO:0000256" key="10">
    <source>
        <dbReference type="SAM" id="Coils"/>
    </source>
</evidence>
<dbReference type="InterPro" id="IPR048962">
    <property type="entry name" value="ARIH1-like_UBL"/>
</dbReference>
<evidence type="ECO:0000256" key="9">
    <source>
        <dbReference type="PROSITE-ProRule" id="PRU00047"/>
    </source>
</evidence>
<name>A0ABR1G6F5_AURAN</name>
<dbReference type="Gene3D" id="1.20.120.1750">
    <property type="match status" value="1"/>
</dbReference>
<dbReference type="InterPro" id="IPR002867">
    <property type="entry name" value="IBR_dom"/>
</dbReference>
<dbReference type="EMBL" id="JBBJCI010000085">
    <property type="protein sequence ID" value="KAK7248891.1"/>
    <property type="molecule type" value="Genomic_DNA"/>
</dbReference>
<dbReference type="SMART" id="SM00647">
    <property type="entry name" value="IBR"/>
    <property type="match status" value="2"/>
</dbReference>
<keyword evidence="16" id="KW-1185">Reference proteome</keyword>
<feature type="domain" description="CCHC-type" evidence="13">
    <location>
        <begin position="231"/>
        <end position="244"/>
    </location>
</feature>
<dbReference type="PROSITE" id="PS00518">
    <property type="entry name" value="ZF_RING_1"/>
    <property type="match status" value="1"/>
</dbReference>
<sequence>MSYSDDEEDVYEYSEDDEDADDGIVEEPARTRARSESFASGGRGRANSQRLGDGVYSLVEGSEVAGMLDVKAAEAAELLGVPVAQAEALLRHAGWNSERLMEGFWGDGERLSRAAGVEAWGSEAAPVGRGEITCRICFADCAPGETLAAPCGHRFCGDCYGGYACNKVDEGPGCVGMACPEAGSRGSRRELRVVHQGARWCPGAGCTKVARAGPCVGAVKCAPNGCGANFCFRCGEEAHAPCDCALVARWVEKCQNESETANWILANTKRCPKCQTRIEKNQGCNHMNCSQCKYEFCWMCMGDWSDHGATTGGYYKCNKYDPAKADADDGDDQARAKRELDRYLHYYKRYHGHDQAMAFATKQLEATERRMVELQESTQGSWIDVQFLKAANEMVIECRRVLKNTYVFGYYLPTDAAKQRELFENLQEHLEKFTETLSEMTELPIDQMDRTEIVNVTRVTESFLANLIQGAEAGLDMSAA</sequence>
<reference evidence="15 16" key="1">
    <citation type="submission" date="2024-03" db="EMBL/GenBank/DDBJ databases">
        <title>Aureococcus anophagefferens CCMP1851 and Kratosvirus quantuckense: Draft genome of a second virus-susceptible host strain in the model system.</title>
        <authorList>
            <person name="Chase E."/>
            <person name="Truchon A.R."/>
            <person name="Schepens W."/>
            <person name="Wilhelm S.W."/>
        </authorList>
    </citation>
    <scope>NUCLEOTIDE SEQUENCE [LARGE SCALE GENOMIC DNA]</scope>
    <source>
        <strain evidence="15 16">CCMP1851</strain>
    </source>
</reference>
<comment type="caution">
    <text evidence="15">The sequence shown here is derived from an EMBL/GenBank/DDBJ whole genome shotgun (WGS) entry which is preliminary data.</text>
</comment>
<dbReference type="Pfam" id="PF19422">
    <property type="entry name" value="Ariadne"/>
    <property type="match status" value="1"/>
</dbReference>
<keyword evidence="6 9" id="KW-0863">Zinc-finger</keyword>
<evidence type="ECO:0000259" key="13">
    <source>
        <dbReference type="PROSITE" id="PS50158"/>
    </source>
</evidence>
<evidence type="ECO:0000256" key="6">
    <source>
        <dbReference type="ARBA" id="ARBA00022771"/>
    </source>
</evidence>